<sequence length="67" mass="7749">MRKMQLESSMERSFPKYQLRVMFSVLSTTAYELGLAWSMSLARSMAMRPALHPMPPRLNDLTSSRIL</sequence>
<evidence type="ECO:0000313" key="2">
    <source>
        <dbReference type="EMBL" id="BAJ88277.1"/>
    </source>
</evidence>
<evidence type="ECO:0000256" key="1">
    <source>
        <dbReference type="SAM" id="Phobius"/>
    </source>
</evidence>
<keyword evidence="1" id="KW-0812">Transmembrane</keyword>
<organism evidence="2">
    <name type="scientific">Hordeum vulgare subsp. vulgare</name>
    <name type="common">Domesticated barley</name>
    <dbReference type="NCBI Taxonomy" id="112509"/>
    <lineage>
        <taxon>Eukaryota</taxon>
        <taxon>Viridiplantae</taxon>
        <taxon>Streptophyta</taxon>
        <taxon>Embryophyta</taxon>
        <taxon>Tracheophyta</taxon>
        <taxon>Spermatophyta</taxon>
        <taxon>Magnoliopsida</taxon>
        <taxon>Liliopsida</taxon>
        <taxon>Poales</taxon>
        <taxon>Poaceae</taxon>
        <taxon>BOP clade</taxon>
        <taxon>Pooideae</taxon>
        <taxon>Triticodae</taxon>
        <taxon>Triticeae</taxon>
        <taxon>Hordeinae</taxon>
        <taxon>Hordeum</taxon>
    </lineage>
</organism>
<accession>F2CZK6</accession>
<dbReference type="EMBL" id="AK357062">
    <property type="protein sequence ID" value="BAJ88277.1"/>
    <property type="molecule type" value="mRNA"/>
</dbReference>
<proteinExistence type="evidence at transcript level"/>
<dbReference type="AlphaFoldDB" id="F2CZK6"/>
<keyword evidence="1" id="KW-0472">Membrane</keyword>
<reference evidence="2" key="1">
    <citation type="journal article" date="2011" name="Plant Physiol.">
        <title>Comprehensive sequence analysis of 24,783 barley full-length cDNAs derived from 12 clone libraries.</title>
        <authorList>
            <person name="Matsumoto T."/>
            <person name="Tanaka T."/>
            <person name="Sakai H."/>
            <person name="Amano N."/>
            <person name="Kanamori H."/>
            <person name="Kurita K."/>
            <person name="Kikuta A."/>
            <person name="Kamiya K."/>
            <person name="Yamamoto M."/>
            <person name="Ikawa H."/>
            <person name="Fujii N."/>
            <person name="Hori K."/>
            <person name="Itoh T."/>
            <person name="Sato K."/>
        </authorList>
    </citation>
    <scope>NUCLEOTIDE SEQUENCE</scope>
</reference>
<name>F2CZK6_HORVV</name>
<keyword evidence="1" id="KW-1133">Transmembrane helix</keyword>
<feature type="transmembrane region" description="Helical" evidence="1">
    <location>
        <begin position="21"/>
        <end position="39"/>
    </location>
</feature>
<protein>
    <submittedName>
        <fullName evidence="2">Predicted protein</fullName>
    </submittedName>
</protein>